<evidence type="ECO:0000313" key="1">
    <source>
        <dbReference type="EMBL" id="PWY69729.1"/>
    </source>
</evidence>
<reference evidence="1 2" key="1">
    <citation type="submission" date="2016-12" db="EMBL/GenBank/DDBJ databases">
        <title>The genomes of Aspergillus section Nigri reveals drivers in fungal speciation.</title>
        <authorList>
            <consortium name="DOE Joint Genome Institute"/>
            <person name="Vesth T.C."/>
            <person name="Nybo J."/>
            <person name="Theobald S."/>
            <person name="Brandl J."/>
            <person name="Frisvad J.C."/>
            <person name="Nielsen K.F."/>
            <person name="Lyhne E.K."/>
            <person name="Kogle M.E."/>
            <person name="Kuo A."/>
            <person name="Riley R."/>
            <person name="Clum A."/>
            <person name="Nolan M."/>
            <person name="Lipzen A."/>
            <person name="Salamov A."/>
            <person name="Henrissat B."/>
            <person name="Wiebenga A."/>
            <person name="De Vries R.P."/>
            <person name="Grigoriev I.V."/>
            <person name="Mortensen U.H."/>
            <person name="Andersen M.R."/>
            <person name="Baker S.E."/>
        </authorList>
    </citation>
    <scope>NUCLEOTIDE SEQUENCE [LARGE SCALE GENOMIC DNA]</scope>
    <source>
        <strain evidence="1 2">CBS 117.55</strain>
    </source>
</reference>
<accession>A0A317V8P5</accession>
<protein>
    <submittedName>
        <fullName evidence="1">Uncharacterized protein</fullName>
    </submittedName>
</protein>
<sequence length="102" mass="11307">MLRCWSRSALVVFGLRGGGGDCDRSIHRVIIGGDFHQQGTLRIRGHGASEIRLENNLCSKAERVHSYRPAKEVAEPAGPRGSRVHQCPRWCILVVSIDDHHG</sequence>
<evidence type="ECO:0000313" key="2">
    <source>
        <dbReference type="Proteomes" id="UP000247233"/>
    </source>
</evidence>
<dbReference type="RefSeq" id="XP_025395681.1">
    <property type="nucleotide sequence ID" value="XM_025544125.1"/>
</dbReference>
<name>A0A317V8P5_9EURO</name>
<dbReference type="EMBL" id="MSFL01000032">
    <property type="protein sequence ID" value="PWY69729.1"/>
    <property type="molecule type" value="Genomic_DNA"/>
</dbReference>
<dbReference type="GeneID" id="37066362"/>
<dbReference type="VEuPathDB" id="FungiDB:BO70DRAFT_365659"/>
<keyword evidence="2" id="KW-1185">Reference proteome</keyword>
<proteinExistence type="predicted"/>
<organism evidence="1 2">
    <name type="scientific">Aspergillus heteromorphus CBS 117.55</name>
    <dbReference type="NCBI Taxonomy" id="1448321"/>
    <lineage>
        <taxon>Eukaryota</taxon>
        <taxon>Fungi</taxon>
        <taxon>Dikarya</taxon>
        <taxon>Ascomycota</taxon>
        <taxon>Pezizomycotina</taxon>
        <taxon>Eurotiomycetes</taxon>
        <taxon>Eurotiomycetidae</taxon>
        <taxon>Eurotiales</taxon>
        <taxon>Aspergillaceae</taxon>
        <taxon>Aspergillus</taxon>
        <taxon>Aspergillus subgen. Circumdati</taxon>
    </lineage>
</organism>
<dbReference type="AlphaFoldDB" id="A0A317V8P5"/>
<comment type="caution">
    <text evidence="1">The sequence shown here is derived from an EMBL/GenBank/DDBJ whole genome shotgun (WGS) entry which is preliminary data.</text>
</comment>
<dbReference type="Proteomes" id="UP000247233">
    <property type="component" value="Unassembled WGS sequence"/>
</dbReference>
<gene>
    <name evidence="1" type="ORF">BO70DRAFT_365659</name>
</gene>